<dbReference type="Gene3D" id="2.40.10.10">
    <property type="entry name" value="Trypsin-like serine proteases"/>
    <property type="match status" value="2"/>
</dbReference>
<feature type="signal peptide" evidence="1">
    <location>
        <begin position="1"/>
        <end position="25"/>
    </location>
</feature>
<dbReference type="Proteomes" id="UP000600946">
    <property type="component" value="Unassembled WGS sequence"/>
</dbReference>
<evidence type="ECO:0000256" key="1">
    <source>
        <dbReference type="SAM" id="SignalP"/>
    </source>
</evidence>
<sequence length="319" mass="32345">MRTGAVCVGAFALATAFLGSPSAAAGGARGAAAPVPAVGTPGGAGLDAARRGSADAAARAYWTPARMAAAIAADTSTTSAPAGAAPARDNARAAVAPSARTLAGHDARSVGRLFIHKPHQDFSCTAVTVEGGRNKNLAATAAHCLSDSNGAVVSALYVPAYVDGNRPFDSFPLRSWVAALGYDPQNPSNHDAAFMTLGPNCCGQNAGDVSIMNLVDFNDGPYQRVTVVGYGNSQGDMSKQYACSDAGGYPDPDNSTRIAVNCRLGGGASGGPFFVQSQPGHWDKVIGVIRGHTGTASREVGPLYGSHEEAAWHQAISDS</sequence>
<reference evidence="3" key="1">
    <citation type="journal article" date="2019" name="Int. J. Syst. Evol. Microbiol.">
        <title>The Global Catalogue of Microorganisms (GCM) 10K type strain sequencing project: providing services to taxonomists for standard genome sequencing and annotation.</title>
        <authorList>
            <consortium name="The Broad Institute Genomics Platform"/>
            <consortium name="The Broad Institute Genome Sequencing Center for Infectious Disease"/>
            <person name="Wu L."/>
            <person name="Ma J."/>
        </authorList>
    </citation>
    <scope>NUCLEOTIDE SEQUENCE [LARGE SCALE GENOMIC DNA]</scope>
    <source>
        <strain evidence="3">JCM 4594</strain>
    </source>
</reference>
<evidence type="ECO:0008006" key="4">
    <source>
        <dbReference type="Google" id="ProtNLM"/>
    </source>
</evidence>
<gene>
    <name evidence="2" type="ORF">GCM10010326_74640</name>
</gene>
<keyword evidence="1" id="KW-0732">Signal</keyword>
<name>A0ABQ3AVV2_9ACTN</name>
<organism evidence="2 3">
    <name type="scientific">Streptomyces xanthochromogenes</name>
    <dbReference type="NCBI Taxonomy" id="67384"/>
    <lineage>
        <taxon>Bacteria</taxon>
        <taxon>Bacillati</taxon>
        <taxon>Actinomycetota</taxon>
        <taxon>Actinomycetes</taxon>
        <taxon>Kitasatosporales</taxon>
        <taxon>Streptomycetaceae</taxon>
        <taxon>Streptomyces</taxon>
    </lineage>
</organism>
<comment type="caution">
    <text evidence="2">The sequence shown here is derived from an EMBL/GenBank/DDBJ whole genome shotgun (WGS) entry which is preliminary data.</text>
</comment>
<feature type="chain" id="PRO_5046070061" description="Serine protease" evidence="1">
    <location>
        <begin position="26"/>
        <end position="319"/>
    </location>
</feature>
<dbReference type="EMBL" id="BMUU01000022">
    <property type="protein sequence ID" value="GGY69452.1"/>
    <property type="molecule type" value="Genomic_DNA"/>
</dbReference>
<dbReference type="InterPro" id="IPR043504">
    <property type="entry name" value="Peptidase_S1_PA_chymotrypsin"/>
</dbReference>
<evidence type="ECO:0000313" key="2">
    <source>
        <dbReference type="EMBL" id="GGY69452.1"/>
    </source>
</evidence>
<dbReference type="Pfam" id="PF13365">
    <property type="entry name" value="Trypsin_2"/>
    <property type="match status" value="1"/>
</dbReference>
<keyword evidence="3" id="KW-1185">Reference proteome</keyword>
<protein>
    <recommendedName>
        <fullName evidence="4">Serine protease</fullName>
    </recommendedName>
</protein>
<accession>A0ABQ3AVV2</accession>
<dbReference type="InterPro" id="IPR009003">
    <property type="entry name" value="Peptidase_S1_PA"/>
</dbReference>
<proteinExistence type="predicted"/>
<dbReference type="SUPFAM" id="SSF50494">
    <property type="entry name" value="Trypsin-like serine proteases"/>
    <property type="match status" value="1"/>
</dbReference>
<evidence type="ECO:0000313" key="3">
    <source>
        <dbReference type="Proteomes" id="UP000600946"/>
    </source>
</evidence>